<dbReference type="AlphaFoldDB" id="A0A9N9EH39"/>
<feature type="compositionally biased region" description="Low complexity" evidence="1">
    <location>
        <begin position="29"/>
        <end position="54"/>
    </location>
</feature>
<feature type="compositionally biased region" description="Acidic residues" evidence="1">
    <location>
        <begin position="76"/>
        <end position="102"/>
    </location>
</feature>
<sequence length="120" mass="13674">TSSKYKIIKFINIFKANIHYYLQNKEKPSTSSLNTKSLNNCYDNSSSSQLAKSSIKYDNDENNDYENSVNLNDDIVVSEEEEDQSVQEEESQNEDADTESDFAGDNIKVIISDPVQELFI</sequence>
<evidence type="ECO:0000313" key="3">
    <source>
        <dbReference type="Proteomes" id="UP000789396"/>
    </source>
</evidence>
<keyword evidence="3" id="KW-1185">Reference proteome</keyword>
<feature type="region of interest" description="Disordered" evidence="1">
    <location>
        <begin position="28"/>
        <end position="106"/>
    </location>
</feature>
<accession>A0A9N9EH39</accession>
<name>A0A9N9EH39_9GLOM</name>
<reference evidence="2" key="1">
    <citation type="submission" date="2021-06" db="EMBL/GenBank/DDBJ databases">
        <authorList>
            <person name="Kallberg Y."/>
            <person name="Tangrot J."/>
            <person name="Rosling A."/>
        </authorList>
    </citation>
    <scope>NUCLEOTIDE SEQUENCE</scope>
    <source>
        <strain evidence="2">IN212</strain>
    </source>
</reference>
<feature type="non-terminal residue" evidence="2">
    <location>
        <position position="1"/>
    </location>
</feature>
<feature type="non-terminal residue" evidence="2">
    <location>
        <position position="120"/>
    </location>
</feature>
<proteinExistence type="predicted"/>
<evidence type="ECO:0000256" key="1">
    <source>
        <dbReference type="SAM" id="MobiDB-lite"/>
    </source>
</evidence>
<evidence type="ECO:0000313" key="2">
    <source>
        <dbReference type="EMBL" id="CAG8676855.1"/>
    </source>
</evidence>
<comment type="caution">
    <text evidence="2">The sequence shown here is derived from an EMBL/GenBank/DDBJ whole genome shotgun (WGS) entry which is preliminary data.</text>
</comment>
<dbReference type="EMBL" id="CAJVPZ010016911">
    <property type="protein sequence ID" value="CAG8676855.1"/>
    <property type="molecule type" value="Genomic_DNA"/>
</dbReference>
<gene>
    <name evidence="2" type="ORF">RFULGI_LOCUS9449</name>
</gene>
<protein>
    <submittedName>
        <fullName evidence="2">3262_t:CDS:1</fullName>
    </submittedName>
</protein>
<organism evidence="2 3">
    <name type="scientific">Racocetra fulgida</name>
    <dbReference type="NCBI Taxonomy" id="60492"/>
    <lineage>
        <taxon>Eukaryota</taxon>
        <taxon>Fungi</taxon>
        <taxon>Fungi incertae sedis</taxon>
        <taxon>Mucoromycota</taxon>
        <taxon>Glomeromycotina</taxon>
        <taxon>Glomeromycetes</taxon>
        <taxon>Diversisporales</taxon>
        <taxon>Gigasporaceae</taxon>
        <taxon>Racocetra</taxon>
    </lineage>
</organism>
<dbReference type="Proteomes" id="UP000789396">
    <property type="component" value="Unassembled WGS sequence"/>
</dbReference>